<accession>A0A1C7LY07</accession>
<evidence type="ECO:0000313" key="3">
    <source>
        <dbReference type="Proteomes" id="UP000092993"/>
    </source>
</evidence>
<dbReference type="AlphaFoldDB" id="A0A1C7LY07"/>
<protein>
    <submittedName>
        <fullName evidence="2">Uncharacterized protein</fullName>
    </submittedName>
</protein>
<feature type="region of interest" description="Disordered" evidence="1">
    <location>
        <begin position="1"/>
        <end position="20"/>
    </location>
</feature>
<organism evidence="2 3">
    <name type="scientific">Grifola frondosa</name>
    <name type="common">Maitake</name>
    <name type="synonym">Polyporus frondosus</name>
    <dbReference type="NCBI Taxonomy" id="5627"/>
    <lineage>
        <taxon>Eukaryota</taxon>
        <taxon>Fungi</taxon>
        <taxon>Dikarya</taxon>
        <taxon>Basidiomycota</taxon>
        <taxon>Agaricomycotina</taxon>
        <taxon>Agaricomycetes</taxon>
        <taxon>Polyporales</taxon>
        <taxon>Grifolaceae</taxon>
        <taxon>Grifola</taxon>
    </lineage>
</organism>
<gene>
    <name evidence="2" type="ORF">A0H81_10148</name>
</gene>
<comment type="caution">
    <text evidence="2">The sequence shown here is derived from an EMBL/GenBank/DDBJ whole genome shotgun (WGS) entry which is preliminary data.</text>
</comment>
<dbReference type="OrthoDB" id="2913041at2759"/>
<keyword evidence="3" id="KW-1185">Reference proteome</keyword>
<dbReference type="OMA" id="PWSPKGH"/>
<reference evidence="2 3" key="1">
    <citation type="submission" date="2016-03" db="EMBL/GenBank/DDBJ databases">
        <title>Whole genome sequencing of Grifola frondosa 9006-11.</title>
        <authorList>
            <person name="Min B."/>
            <person name="Park H."/>
            <person name="Kim J.-G."/>
            <person name="Cho H."/>
            <person name="Oh Y.-L."/>
            <person name="Kong W.-S."/>
            <person name="Choi I.-G."/>
        </authorList>
    </citation>
    <scope>NUCLEOTIDE SEQUENCE [LARGE SCALE GENOMIC DNA]</scope>
    <source>
        <strain evidence="2 3">9006-11</strain>
    </source>
</reference>
<proteinExistence type="predicted"/>
<sequence>MHLSEFALRSSDTTRGSDGAPWTDTVGVAMCRYGIRAITAASVPASTAAGIKAATPPHVGTPELLPRVLRFARATQPRVLLHLRNRAVDIGYISNQPNAPLPDDPLARFPPPLPAQRRTLRESRGVTLQIKTTAPYAAICGPWSPKGHVQPHRSHLPRRRNKHCFSVRDEKRADDRLAEATKAEAPAVQTKVPAPVMQSEPPKLEENHRQELIPGLELAFAGENIVPPECNFTHILDICYASGGHTPAAESFDGRAQRLRLTISESARRNDPAQRADLALTDAQLCAARDFIAQALPYSMAANETEASTPVETVLHYIDEEENFESVWKGEVSEEEVEKVERIARKWSWMSSIMEQQRRLA</sequence>
<dbReference type="EMBL" id="LUGG01000015">
    <property type="protein sequence ID" value="OBZ69542.1"/>
    <property type="molecule type" value="Genomic_DNA"/>
</dbReference>
<evidence type="ECO:0000313" key="2">
    <source>
        <dbReference type="EMBL" id="OBZ69542.1"/>
    </source>
</evidence>
<evidence type="ECO:0000256" key="1">
    <source>
        <dbReference type="SAM" id="MobiDB-lite"/>
    </source>
</evidence>
<name>A0A1C7LY07_GRIFR</name>
<dbReference type="Proteomes" id="UP000092993">
    <property type="component" value="Unassembled WGS sequence"/>
</dbReference>